<dbReference type="SMART" id="SM00421">
    <property type="entry name" value="HTH_LUXR"/>
    <property type="match status" value="1"/>
</dbReference>
<gene>
    <name evidence="2" type="ordered locus">Rta_33130</name>
</gene>
<dbReference type="Proteomes" id="UP000008385">
    <property type="component" value="Chromosome"/>
</dbReference>
<dbReference type="eggNOG" id="COG2197">
    <property type="taxonomic scope" value="Bacteria"/>
</dbReference>
<name>F5XYQ8_RAMTT</name>
<dbReference type="OrthoDB" id="135231at2"/>
<evidence type="ECO:0000259" key="1">
    <source>
        <dbReference type="SMART" id="SM00421"/>
    </source>
</evidence>
<dbReference type="AlphaFoldDB" id="F5XYQ8"/>
<accession>F5XYQ8</accession>
<dbReference type="InterPro" id="IPR036388">
    <property type="entry name" value="WH-like_DNA-bd_sf"/>
</dbReference>
<keyword evidence="3" id="KW-1185">Reference proteome</keyword>
<evidence type="ECO:0000313" key="2">
    <source>
        <dbReference type="EMBL" id="AEG94425.1"/>
    </source>
</evidence>
<evidence type="ECO:0000313" key="3">
    <source>
        <dbReference type="Proteomes" id="UP000008385"/>
    </source>
</evidence>
<dbReference type="GO" id="GO:0006355">
    <property type="term" value="P:regulation of DNA-templated transcription"/>
    <property type="evidence" value="ECO:0007669"/>
    <property type="project" value="InterPro"/>
</dbReference>
<dbReference type="RefSeq" id="WP_013902656.1">
    <property type="nucleotide sequence ID" value="NC_015677.1"/>
</dbReference>
<dbReference type="Gene3D" id="1.10.10.10">
    <property type="entry name" value="Winged helix-like DNA-binding domain superfamily/Winged helix DNA-binding domain"/>
    <property type="match status" value="1"/>
</dbReference>
<organism evidence="2 3">
    <name type="scientific">Ramlibacter tataouinensis (strain ATCC BAA-407 / DSM 14655 / LMG 21543 / TTB310)</name>
    <dbReference type="NCBI Taxonomy" id="365046"/>
    <lineage>
        <taxon>Bacteria</taxon>
        <taxon>Pseudomonadati</taxon>
        <taxon>Pseudomonadota</taxon>
        <taxon>Betaproteobacteria</taxon>
        <taxon>Burkholderiales</taxon>
        <taxon>Comamonadaceae</taxon>
        <taxon>Ramlibacter</taxon>
    </lineage>
</organism>
<reference evidence="3" key="1">
    <citation type="submission" date="2006-01" db="EMBL/GenBank/DDBJ databases">
        <title>Genome of the cyst-dividing bacterium Ramlibacter tataouinensis.</title>
        <authorList>
            <person name="Barakat M."/>
            <person name="Ortet P."/>
            <person name="De Luca G."/>
            <person name="Jourlin-Castelli C."/>
            <person name="Ansaldi M."/>
            <person name="Py B."/>
            <person name="Fichant G."/>
            <person name="Coutinho P."/>
            <person name="Voulhoux R."/>
            <person name="Bastien O."/>
            <person name="Roy S."/>
            <person name="Marechal E."/>
            <person name="Henrissat B."/>
            <person name="Quentin Y."/>
            <person name="Noirot P."/>
            <person name="Filloux A."/>
            <person name="Mejean V."/>
            <person name="DuBow M."/>
            <person name="Barras F."/>
            <person name="Heulin T."/>
        </authorList>
    </citation>
    <scope>NUCLEOTIDE SEQUENCE [LARGE SCALE GENOMIC DNA]</scope>
    <source>
        <strain evidence="3">ATCC BAA-407 / DSM 14655 / LMG 21543 / TTB310</strain>
    </source>
</reference>
<dbReference type="SUPFAM" id="SSF46894">
    <property type="entry name" value="C-terminal effector domain of the bipartite response regulators"/>
    <property type="match status" value="1"/>
</dbReference>
<dbReference type="STRING" id="365046.Rta_33130"/>
<dbReference type="KEGG" id="rta:Rta_33130"/>
<dbReference type="InterPro" id="IPR016032">
    <property type="entry name" value="Sig_transdc_resp-reg_C-effctor"/>
</dbReference>
<feature type="domain" description="HTH luxR-type" evidence="1">
    <location>
        <begin position="31"/>
        <end position="88"/>
    </location>
</feature>
<dbReference type="InterPro" id="IPR000792">
    <property type="entry name" value="Tscrpt_reg_LuxR_C"/>
</dbReference>
<dbReference type="GO" id="GO:0003677">
    <property type="term" value="F:DNA binding"/>
    <property type="evidence" value="ECO:0007669"/>
    <property type="project" value="InterPro"/>
</dbReference>
<reference evidence="2 3" key="2">
    <citation type="journal article" date="2011" name="PLoS ONE">
        <title>The Cyst-Dividing Bacterium Ramlibacter tataouinensis TTB310 Genome Reveals a Well-Stocked Toolbox for Adaptation to a Desert Environment.</title>
        <authorList>
            <person name="De Luca G."/>
            <person name="Barakat M."/>
            <person name="Ortet P."/>
            <person name="Fochesato S."/>
            <person name="Jourlin-Castelli C."/>
            <person name="Ansaldi M."/>
            <person name="Py B."/>
            <person name="Fichant G."/>
            <person name="Coutinho P.M."/>
            <person name="Voulhoux R."/>
            <person name="Bastien O."/>
            <person name="Marechal E."/>
            <person name="Henrissat B."/>
            <person name="Quentin Y."/>
            <person name="Noirot P."/>
            <person name="Filloux A."/>
            <person name="Mejean V."/>
            <person name="Dubow M.S."/>
            <person name="Barras F."/>
            <person name="Barbe V."/>
            <person name="Weissenbach J."/>
            <person name="Mihalcescu I."/>
            <person name="Vermeglio A."/>
            <person name="Achouak W."/>
            <person name="Heulin T."/>
        </authorList>
    </citation>
    <scope>NUCLEOTIDE SEQUENCE [LARGE SCALE GENOMIC DNA]</scope>
    <source>
        <strain evidence="3">ATCC BAA-407 / DSM 14655 / LMG 21543 / TTB310</strain>
    </source>
</reference>
<sequence length="103" mass="11924">MNPWDQLIGPVRVAAPEARGRVHRERRHRTPWGVTPGQAEILELVTELGSNRAAAQRLGRSVRTIEEQLYRARQRMGARSTLEAVLMWDRQRRQAQDTARRES</sequence>
<dbReference type="HOGENOM" id="CLU_2261507_0_0_4"/>
<protein>
    <submittedName>
        <fullName evidence="2">Transcriptional regulator, LuxR family-like protein</fullName>
    </submittedName>
</protein>
<dbReference type="EMBL" id="CP000245">
    <property type="protein sequence ID" value="AEG94425.1"/>
    <property type="molecule type" value="Genomic_DNA"/>
</dbReference>
<proteinExistence type="predicted"/>